<evidence type="ECO:0000313" key="2">
    <source>
        <dbReference type="EMBL" id="ACN27648.1"/>
    </source>
</evidence>
<organism evidence="2">
    <name type="scientific">Zea mays</name>
    <name type="common">Maize</name>
    <dbReference type="NCBI Taxonomy" id="4577"/>
    <lineage>
        <taxon>Eukaryota</taxon>
        <taxon>Viridiplantae</taxon>
        <taxon>Streptophyta</taxon>
        <taxon>Embryophyta</taxon>
        <taxon>Tracheophyta</taxon>
        <taxon>Spermatophyta</taxon>
        <taxon>Magnoliopsida</taxon>
        <taxon>Liliopsida</taxon>
        <taxon>Poales</taxon>
        <taxon>Poaceae</taxon>
        <taxon>PACMAD clade</taxon>
        <taxon>Panicoideae</taxon>
        <taxon>Andropogonodae</taxon>
        <taxon>Andropogoneae</taxon>
        <taxon>Tripsacinae</taxon>
        <taxon>Zea</taxon>
    </lineage>
</organism>
<evidence type="ECO:0000256" key="1">
    <source>
        <dbReference type="SAM" id="MobiDB-lite"/>
    </source>
</evidence>
<reference evidence="2" key="2">
    <citation type="submission" date="2012-06" db="EMBL/GenBank/DDBJ databases">
        <authorList>
            <person name="Yu Y."/>
            <person name="Currie J."/>
            <person name="Lomeli R."/>
            <person name="Angelova A."/>
            <person name="Collura K."/>
            <person name="Wissotski M."/>
            <person name="Campos D."/>
            <person name="Kudrna D."/>
            <person name="Golser W."/>
            <person name="Ashely E."/>
            <person name="Descour A."/>
            <person name="Fernandes J."/>
            <person name="Soderlund C."/>
            <person name="Walbot V."/>
        </authorList>
    </citation>
    <scope>NUCLEOTIDE SEQUENCE</scope>
    <source>
        <strain evidence="2">B73</strain>
    </source>
</reference>
<protein>
    <submittedName>
        <fullName evidence="2">Uncharacterized protein</fullName>
    </submittedName>
</protein>
<dbReference type="AlphaFoldDB" id="C0P3T2"/>
<feature type="region of interest" description="Disordered" evidence="1">
    <location>
        <begin position="145"/>
        <end position="235"/>
    </location>
</feature>
<accession>C0P3T2</accession>
<proteinExistence type="evidence at transcript level"/>
<feature type="region of interest" description="Disordered" evidence="1">
    <location>
        <begin position="109"/>
        <end position="129"/>
    </location>
</feature>
<sequence length="257" mass="29724">MSLLLFLDQVSQICRYHQRASLLPSLVQQTPPGCCLHLFHPAPRMPPLCKQHLDLRGSPGHGPNSLYSPHQQHPLCIHQRIYRTFLALLLAPQKTLLQQPPVPQFSVLPRSHRPSYHHTRIHGTSTMATPRRNRCRCVPHCTPTSCPRRHHASVATPGEAQVHHHRKPQDPCPSHRPRPRRTDRTRRTPSSAPWHPSRRETCRCSSCPSSPSGRRTPRRRSRRPPPRRSKARSLHLHHCHFRRWSSPRISCGRPRRP</sequence>
<feature type="compositionally biased region" description="Basic residues" evidence="1">
    <location>
        <begin position="110"/>
        <end position="121"/>
    </location>
</feature>
<dbReference type="EMBL" id="BT062951">
    <property type="protein sequence ID" value="ACN27648.1"/>
    <property type="molecule type" value="mRNA"/>
</dbReference>
<feature type="compositionally biased region" description="Basic residues" evidence="1">
    <location>
        <begin position="215"/>
        <end position="235"/>
    </location>
</feature>
<reference evidence="2" key="1">
    <citation type="journal article" date="2009" name="PLoS Genet.">
        <title>Sequencing, mapping, and analysis of 27,455 maize full-length cDNAs.</title>
        <authorList>
            <person name="Soderlund C."/>
            <person name="Descour A."/>
            <person name="Kudrna D."/>
            <person name="Bomhoff M."/>
            <person name="Boyd L."/>
            <person name="Currie J."/>
            <person name="Angelova A."/>
            <person name="Collura K."/>
            <person name="Wissotski M."/>
            <person name="Ashley E."/>
            <person name="Morrow D."/>
            <person name="Fernandes J."/>
            <person name="Walbot V."/>
            <person name="Yu Y."/>
        </authorList>
    </citation>
    <scope>NUCLEOTIDE SEQUENCE</scope>
    <source>
        <strain evidence="2">B73</strain>
    </source>
</reference>
<name>C0P3T2_MAIZE</name>